<feature type="domain" description="Cell wall hydrolase SleB" evidence="2">
    <location>
        <begin position="87"/>
        <end position="188"/>
    </location>
</feature>
<organism evidence="3 4">
    <name type="scientific">Rhizorhabdus wittichii</name>
    <dbReference type="NCBI Taxonomy" id="160791"/>
    <lineage>
        <taxon>Bacteria</taxon>
        <taxon>Pseudomonadati</taxon>
        <taxon>Pseudomonadota</taxon>
        <taxon>Alphaproteobacteria</taxon>
        <taxon>Sphingomonadales</taxon>
        <taxon>Sphingomonadaceae</taxon>
        <taxon>Rhizorhabdus</taxon>
    </lineage>
</organism>
<evidence type="ECO:0000313" key="4">
    <source>
        <dbReference type="Proteomes" id="UP000664914"/>
    </source>
</evidence>
<reference evidence="3" key="1">
    <citation type="submission" date="2020-07" db="EMBL/GenBank/DDBJ databases">
        <authorList>
            <person name="Camacho E."/>
        </authorList>
    </citation>
    <scope>NUCLEOTIDE SEQUENCE</scope>
    <source>
        <strain evidence="3">MPO218</strain>
    </source>
</reference>
<evidence type="ECO:0000313" key="3">
    <source>
        <dbReference type="EMBL" id="QTH19582.1"/>
    </source>
</evidence>
<name>A0A975CYB2_9SPHN</name>
<dbReference type="AlphaFoldDB" id="A0A975CYB2"/>
<protein>
    <submittedName>
        <fullName evidence="3">Cell wall hydrolase</fullName>
    </submittedName>
</protein>
<dbReference type="InterPro" id="IPR011105">
    <property type="entry name" value="Cell_wall_hydrolase_SleB"/>
</dbReference>
<feature type="signal peptide" evidence="1">
    <location>
        <begin position="1"/>
        <end position="19"/>
    </location>
</feature>
<keyword evidence="1" id="KW-0732">Signal</keyword>
<dbReference type="Proteomes" id="UP000664914">
    <property type="component" value="Chromosome"/>
</dbReference>
<accession>A0A975CYB2</accession>
<proteinExistence type="predicted"/>
<keyword evidence="3" id="KW-0378">Hydrolase</keyword>
<dbReference type="RefSeq" id="WP_012049650.1">
    <property type="nucleotide sequence ID" value="NZ_CP059319.1"/>
</dbReference>
<dbReference type="Pfam" id="PF07486">
    <property type="entry name" value="Hydrolase_2"/>
    <property type="match status" value="1"/>
</dbReference>
<evidence type="ECO:0000259" key="2">
    <source>
        <dbReference type="Pfam" id="PF07486"/>
    </source>
</evidence>
<dbReference type="EMBL" id="CP059319">
    <property type="protein sequence ID" value="QTH19582.1"/>
    <property type="molecule type" value="Genomic_DNA"/>
</dbReference>
<dbReference type="InterPro" id="IPR042047">
    <property type="entry name" value="SleB_dom1"/>
</dbReference>
<sequence>MTAKLAQHPLMLAAMFVVAATGAMGLAAIPASTPTLAYEVTPQLVADDVVADDGIDQVLFKEAVTTTNVDRQLECMAKVVLHEAANQSRSGQLAVAQLIMNRVGQDRFGETVCEVVNQPGQFFRTAAYNPRRDTDRWATAVEVSRQAMAGNGDQVVPGAVFYHSAHQSPNRFFRTRERLTMVGDHVFYR</sequence>
<evidence type="ECO:0000256" key="1">
    <source>
        <dbReference type="SAM" id="SignalP"/>
    </source>
</evidence>
<gene>
    <name evidence="3" type="ORF">HRJ34_14460</name>
</gene>
<feature type="chain" id="PRO_5037217371" evidence="1">
    <location>
        <begin position="20"/>
        <end position="189"/>
    </location>
</feature>
<dbReference type="Gene3D" id="1.10.10.2520">
    <property type="entry name" value="Cell wall hydrolase SleB, domain 1"/>
    <property type="match status" value="1"/>
</dbReference>
<reference evidence="3" key="2">
    <citation type="submission" date="2021-04" db="EMBL/GenBank/DDBJ databases">
        <title>Isolation and genomic analysis of the ibuprofen-degrading bacterium Sphingomonas strain MPO218.</title>
        <authorList>
            <person name="Aulestia M."/>
            <person name="Flores A."/>
            <person name="Mangas E.L."/>
            <person name="Perez-Pulido A.J."/>
            <person name="Santero E."/>
            <person name="Camacho E.M."/>
        </authorList>
    </citation>
    <scope>NUCLEOTIDE SEQUENCE</scope>
    <source>
        <strain evidence="3">MPO218</strain>
    </source>
</reference>
<dbReference type="GO" id="GO:0016787">
    <property type="term" value="F:hydrolase activity"/>
    <property type="evidence" value="ECO:0007669"/>
    <property type="project" value="UniProtKB-KW"/>
</dbReference>